<dbReference type="AlphaFoldDB" id="A0A5U8J2H3"/>
<feature type="signal peptide" evidence="2">
    <location>
        <begin position="1"/>
        <end position="24"/>
    </location>
</feature>
<evidence type="ECO:0000256" key="2">
    <source>
        <dbReference type="SAM" id="SignalP"/>
    </source>
</evidence>
<keyword evidence="1" id="KW-1133">Transmembrane helix</keyword>
<keyword evidence="1" id="KW-0812">Transmembrane</keyword>
<evidence type="ECO:0008006" key="4">
    <source>
        <dbReference type="Google" id="ProtNLM"/>
    </source>
</evidence>
<dbReference type="EMBL" id="AAGTPA010000003">
    <property type="protein sequence ID" value="EBR8432257.1"/>
    <property type="molecule type" value="Genomic_DNA"/>
</dbReference>
<evidence type="ECO:0000256" key="1">
    <source>
        <dbReference type="SAM" id="Phobius"/>
    </source>
</evidence>
<name>A0A5U8J2H3_SALET</name>
<proteinExistence type="predicted"/>
<feature type="chain" id="PRO_5024950017" description="Phage coat protein" evidence="2">
    <location>
        <begin position="25"/>
        <end position="74"/>
    </location>
</feature>
<evidence type="ECO:0000313" key="3">
    <source>
        <dbReference type="EMBL" id="EBR8432257.1"/>
    </source>
</evidence>
<keyword evidence="2" id="KW-0732">Signal</keyword>
<accession>A0A5U8J2H3</accession>
<sequence>MVKYAKALIASAALTAVSVSSAFAEGTGPDYTALTNGFDWTSTTAALMAVGAGAVGMLLVIVGMRKVFQFVRAL</sequence>
<gene>
    <name evidence="3" type="ORF">DOI44_04220</name>
</gene>
<organism evidence="3">
    <name type="scientific">Salmonella enterica subsp. enterica serovar Panama</name>
    <dbReference type="NCBI Taxonomy" id="29472"/>
    <lineage>
        <taxon>Bacteria</taxon>
        <taxon>Pseudomonadati</taxon>
        <taxon>Pseudomonadota</taxon>
        <taxon>Gammaproteobacteria</taxon>
        <taxon>Enterobacterales</taxon>
        <taxon>Enterobacteriaceae</taxon>
        <taxon>Salmonella</taxon>
    </lineage>
</organism>
<reference evidence="3" key="1">
    <citation type="submission" date="2018-06" db="EMBL/GenBank/DDBJ databases">
        <authorList>
            <person name="Ashton P.M."/>
            <person name="Dallman T."/>
            <person name="Nair S."/>
            <person name="De Pinna E."/>
            <person name="Peters T."/>
            <person name="Grant K."/>
        </authorList>
    </citation>
    <scope>NUCLEOTIDE SEQUENCE [LARGE SCALE GENOMIC DNA]</scope>
    <source>
        <strain evidence="3">449454</strain>
    </source>
</reference>
<protein>
    <recommendedName>
        <fullName evidence="4">Phage coat protein</fullName>
    </recommendedName>
</protein>
<keyword evidence="1" id="KW-0472">Membrane</keyword>
<dbReference type="Proteomes" id="UP000839597">
    <property type="component" value="Unassembled WGS sequence"/>
</dbReference>
<feature type="transmembrane region" description="Helical" evidence="1">
    <location>
        <begin position="40"/>
        <end position="62"/>
    </location>
</feature>
<comment type="caution">
    <text evidence="3">The sequence shown here is derived from an EMBL/GenBank/DDBJ whole genome shotgun (WGS) entry which is preliminary data.</text>
</comment>